<evidence type="ECO:0000313" key="13">
    <source>
        <dbReference type="EMBL" id="EOZ93628.1"/>
    </source>
</evidence>
<dbReference type="GO" id="GO:0016740">
    <property type="term" value="F:transferase activity"/>
    <property type="evidence" value="ECO:0007669"/>
    <property type="project" value="UniProtKB-UniRule"/>
</dbReference>
<evidence type="ECO:0000256" key="10">
    <source>
        <dbReference type="PIRNR" id="PIRNR006268"/>
    </source>
</evidence>
<dbReference type="STRING" id="1189612.A33Q_3574"/>
<dbReference type="EMBL" id="ALWO02000045">
    <property type="protein sequence ID" value="EOZ93628.1"/>
    <property type="molecule type" value="Genomic_DNA"/>
</dbReference>
<evidence type="ECO:0000256" key="4">
    <source>
        <dbReference type="ARBA" id="ARBA00022679"/>
    </source>
</evidence>
<keyword evidence="7 10" id="KW-0460">Magnesium</keyword>
<dbReference type="Proteomes" id="UP000006073">
    <property type="component" value="Unassembled WGS sequence"/>
</dbReference>
<feature type="binding site" evidence="11">
    <location>
        <position position="316"/>
    </location>
    <ligand>
        <name>Mg(2+)</name>
        <dbReference type="ChEBI" id="CHEBI:18420"/>
    </ligand>
</feature>
<dbReference type="SUPFAM" id="SSF143631">
    <property type="entry name" value="ApbE-like"/>
    <property type="match status" value="1"/>
</dbReference>
<evidence type="ECO:0000256" key="2">
    <source>
        <dbReference type="ARBA" id="ARBA00016337"/>
    </source>
</evidence>
<proteinExistence type="inferred from homology"/>
<dbReference type="PIRSF" id="PIRSF006268">
    <property type="entry name" value="ApbE"/>
    <property type="match status" value="1"/>
</dbReference>
<feature type="binding site" evidence="11">
    <location>
        <position position="312"/>
    </location>
    <ligand>
        <name>Mg(2+)</name>
        <dbReference type="ChEBI" id="CHEBI:18420"/>
    </ligand>
</feature>
<evidence type="ECO:0000256" key="1">
    <source>
        <dbReference type="ARBA" id="ARBA00011955"/>
    </source>
</evidence>
<organism evidence="13 14">
    <name type="scientific">Indibacter alkaliphilus (strain CCUG 57479 / KCTC 22604 / LW1)</name>
    <dbReference type="NCBI Taxonomy" id="1189612"/>
    <lineage>
        <taxon>Bacteria</taxon>
        <taxon>Pseudomonadati</taxon>
        <taxon>Bacteroidota</taxon>
        <taxon>Cytophagia</taxon>
        <taxon>Cytophagales</taxon>
        <taxon>Cyclobacteriaceae</taxon>
    </lineage>
</organism>
<evidence type="ECO:0000256" key="9">
    <source>
        <dbReference type="ARBA" id="ARBA00048540"/>
    </source>
</evidence>
<keyword evidence="4 10" id="KW-0808">Transferase</keyword>
<dbReference type="PANTHER" id="PTHR30040">
    <property type="entry name" value="THIAMINE BIOSYNTHESIS LIPOPROTEIN APBE"/>
    <property type="match status" value="1"/>
</dbReference>
<dbReference type="Pfam" id="PF02424">
    <property type="entry name" value="ApbE"/>
    <property type="match status" value="1"/>
</dbReference>
<dbReference type="EC" id="2.7.1.180" evidence="1 10"/>
<protein>
    <recommendedName>
        <fullName evidence="2 10">FAD:protein FMN transferase</fullName>
        <ecNumber evidence="1 10">2.7.1.180</ecNumber>
    </recommendedName>
    <alternativeName>
        <fullName evidence="8 10">Flavin transferase</fullName>
    </alternativeName>
</protein>
<evidence type="ECO:0000256" key="12">
    <source>
        <dbReference type="SAM" id="Phobius"/>
    </source>
</evidence>
<dbReference type="AlphaFoldDB" id="S2DUY3"/>
<evidence type="ECO:0000256" key="8">
    <source>
        <dbReference type="ARBA" id="ARBA00031306"/>
    </source>
</evidence>
<comment type="cofactor">
    <cofactor evidence="11">
        <name>Mg(2+)</name>
        <dbReference type="ChEBI" id="CHEBI:18420"/>
    </cofactor>
    <cofactor evidence="11">
        <name>Mn(2+)</name>
        <dbReference type="ChEBI" id="CHEBI:29035"/>
    </cofactor>
    <text evidence="11">Magnesium. Can also use manganese.</text>
</comment>
<dbReference type="Gene3D" id="3.10.520.10">
    <property type="entry name" value="ApbE-like domains"/>
    <property type="match status" value="1"/>
</dbReference>
<keyword evidence="12" id="KW-1133">Transmembrane helix</keyword>
<evidence type="ECO:0000256" key="7">
    <source>
        <dbReference type="ARBA" id="ARBA00022842"/>
    </source>
</evidence>
<accession>S2DUY3</accession>
<evidence type="ECO:0000256" key="3">
    <source>
        <dbReference type="ARBA" id="ARBA00022630"/>
    </source>
</evidence>
<keyword evidence="14" id="KW-1185">Reference proteome</keyword>
<feature type="transmembrane region" description="Helical" evidence="12">
    <location>
        <begin position="29"/>
        <end position="48"/>
    </location>
</feature>
<evidence type="ECO:0000256" key="11">
    <source>
        <dbReference type="PIRSR" id="PIRSR006268-2"/>
    </source>
</evidence>
<dbReference type="eggNOG" id="COG1477">
    <property type="taxonomic scope" value="Bacteria"/>
</dbReference>
<keyword evidence="12" id="KW-0812">Transmembrane</keyword>
<gene>
    <name evidence="13" type="ORF">A33Q_3574</name>
</gene>
<evidence type="ECO:0000256" key="6">
    <source>
        <dbReference type="ARBA" id="ARBA00022827"/>
    </source>
</evidence>
<dbReference type="GO" id="GO:0046872">
    <property type="term" value="F:metal ion binding"/>
    <property type="evidence" value="ECO:0007669"/>
    <property type="project" value="UniProtKB-UniRule"/>
</dbReference>
<keyword evidence="12" id="KW-0472">Membrane</keyword>
<comment type="catalytic activity">
    <reaction evidence="9 10">
        <text>L-threonyl-[protein] + FAD = FMN-L-threonyl-[protein] + AMP + H(+)</text>
        <dbReference type="Rhea" id="RHEA:36847"/>
        <dbReference type="Rhea" id="RHEA-COMP:11060"/>
        <dbReference type="Rhea" id="RHEA-COMP:11061"/>
        <dbReference type="ChEBI" id="CHEBI:15378"/>
        <dbReference type="ChEBI" id="CHEBI:30013"/>
        <dbReference type="ChEBI" id="CHEBI:57692"/>
        <dbReference type="ChEBI" id="CHEBI:74257"/>
        <dbReference type="ChEBI" id="CHEBI:456215"/>
        <dbReference type="EC" id="2.7.1.180"/>
    </reaction>
</comment>
<dbReference type="InterPro" id="IPR003374">
    <property type="entry name" value="ApbE-like_sf"/>
</dbReference>
<name>S2DUY3_INDAL</name>
<keyword evidence="6 10" id="KW-0274">FAD</keyword>
<evidence type="ECO:0000256" key="5">
    <source>
        <dbReference type="ARBA" id="ARBA00022723"/>
    </source>
</evidence>
<sequence length="357" mass="40185">MSSIWNGGKVSSFFNNYLKKNIEQMKIRAKLIIFLSTLLAMIALLHIGSQIRNEEAIVFMEGRALGVAYSLQYKGDAALEKPLDSIIYSIDKIFNIQRPDSELSRFNRNGIVENISDHLKRVLKISDHYHQISEGMVNHCMLPLIEAWGRDFSQKSLISDTLVDSLLQLTSQSNILLEKGDLIALQKGSRIDLNYIDKGYLINELSEFLRTKGVKDFQMEFGLDGCVFGSMKSSQISNFLINIPQKIGNEIKINQTYQIKNRAYSTSGNFEKFYLDELGNKHSHLIDPKSGYPIKNGILSTHILAHSAIEADAIATLTMIQNLESSKNLITTMPGLEGLIIYHEAGELKSWISSGFE</sequence>
<comment type="caution">
    <text evidence="13">The sequence shown here is derived from an EMBL/GenBank/DDBJ whole genome shotgun (WGS) entry which is preliminary data.</text>
</comment>
<reference evidence="13 14" key="1">
    <citation type="journal article" date="2013" name="Genome Announc.">
        <title>Draft Genome Sequence of Indibacter alkaliphilus Strain LW1T, Isolated from Lonar Lake, a Haloalkaline Lake in the Buldana District of Maharashtra, India.</title>
        <authorList>
            <person name="Singh A."/>
            <person name="Kumar Jangir P."/>
            <person name="Sharma R."/>
            <person name="Singh A."/>
            <person name="Kumar Pinnaka A."/>
            <person name="Shivaji S."/>
        </authorList>
    </citation>
    <scope>NUCLEOTIDE SEQUENCE [LARGE SCALE GENOMIC DNA]</scope>
    <source>
        <strain evidence="14">CCUG 57479 / KCTC 22604 / LW1</strain>
    </source>
</reference>
<keyword evidence="3 10" id="KW-0285">Flavoprotein</keyword>
<dbReference type="PANTHER" id="PTHR30040:SF2">
    <property type="entry name" value="FAD:PROTEIN FMN TRANSFERASE"/>
    <property type="match status" value="1"/>
</dbReference>
<dbReference type="InterPro" id="IPR024932">
    <property type="entry name" value="ApbE"/>
</dbReference>
<evidence type="ECO:0000313" key="14">
    <source>
        <dbReference type="Proteomes" id="UP000006073"/>
    </source>
</evidence>
<keyword evidence="5 10" id="KW-0479">Metal-binding</keyword>
<comment type="similarity">
    <text evidence="10">Belongs to the ApbE family.</text>
</comment>